<sequence>MARHEFPLLLMGLLTICYFWFNIISVDGFIAINWGRQASHRLIPSMVVDLLLQNNIRDLKLFSPADNVLKAFAGGDVAITITLPNEGLERVTTLEKANEWMEKRIDTYQKYNVNIKYLHVGIEPFSLLFRNRTFDNAVDVFRLVQQVLVQKYGDKIKASTPHFTDVLIPNITKPSDAEFRPDLTEKMNIFVRLLRSHNSPFVMNIFPIHYVAQNNWDIEFSFIENRSNFSVYDEKTKLVYRNAFEFAYDSFLTAIAKAGAPDLTLMVGQIGWPTDGYPGANTSNAERFYRELLPYLKSKKGTPLRPGVSIDVYLHSLVDENMNWITYGSFQRHWGVYRSNGEPKYKIDFTGNGQDIYPTTAKGVILMPKRWCVYNGRTNNLKDVNEQFNMACSAADCTALSPGGSCSHLNFNQNVSYAFNRYFQSKAQSSTDACDFKGFGMIVPDDPSDGTCKFQVEILAADYQDNGGLNTNKKGKKSYGTKLHGFSASKLLLMYFGLLVLSIVHVL</sequence>
<dbReference type="Proteomes" id="UP000826271">
    <property type="component" value="Unassembled WGS sequence"/>
</dbReference>
<evidence type="ECO:0000313" key="9">
    <source>
        <dbReference type="EMBL" id="KAG8373287.1"/>
    </source>
</evidence>
<dbReference type="GO" id="GO:0004553">
    <property type="term" value="F:hydrolase activity, hydrolyzing O-glycosyl compounds"/>
    <property type="evidence" value="ECO:0007669"/>
    <property type="project" value="InterPro"/>
</dbReference>
<comment type="similarity">
    <text evidence="1 6">Belongs to the glycosyl hydrolase 17 family.</text>
</comment>
<evidence type="ECO:0000259" key="8">
    <source>
        <dbReference type="SMART" id="SM00768"/>
    </source>
</evidence>
<keyword evidence="7" id="KW-0812">Transmembrane</keyword>
<evidence type="ECO:0000313" key="10">
    <source>
        <dbReference type="Proteomes" id="UP000826271"/>
    </source>
</evidence>
<evidence type="ECO:0000256" key="1">
    <source>
        <dbReference type="ARBA" id="ARBA00008773"/>
    </source>
</evidence>
<dbReference type="PANTHER" id="PTHR32227">
    <property type="entry name" value="GLUCAN ENDO-1,3-BETA-GLUCOSIDASE BG1-RELATED-RELATED"/>
    <property type="match status" value="1"/>
</dbReference>
<evidence type="ECO:0000256" key="3">
    <source>
        <dbReference type="ARBA" id="ARBA00022801"/>
    </source>
</evidence>
<dbReference type="Gene3D" id="3.20.20.80">
    <property type="entry name" value="Glycosidases"/>
    <property type="match status" value="1"/>
</dbReference>
<evidence type="ECO:0000256" key="7">
    <source>
        <dbReference type="SAM" id="Phobius"/>
    </source>
</evidence>
<organism evidence="9 10">
    <name type="scientific">Buddleja alternifolia</name>
    <dbReference type="NCBI Taxonomy" id="168488"/>
    <lineage>
        <taxon>Eukaryota</taxon>
        <taxon>Viridiplantae</taxon>
        <taxon>Streptophyta</taxon>
        <taxon>Embryophyta</taxon>
        <taxon>Tracheophyta</taxon>
        <taxon>Spermatophyta</taxon>
        <taxon>Magnoliopsida</taxon>
        <taxon>eudicotyledons</taxon>
        <taxon>Gunneridae</taxon>
        <taxon>Pentapetalae</taxon>
        <taxon>asterids</taxon>
        <taxon>lamiids</taxon>
        <taxon>Lamiales</taxon>
        <taxon>Scrophulariaceae</taxon>
        <taxon>Buddlejeae</taxon>
        <taxon>Buddleja</taxon>
    </lineage>
</organism>
<feature type="transmembrane region" description="Helical" evidence="7">
    <location>
        <begin position="483"/>
        <end position="504"/>
    </location>
</feature>
<reference evidence="9" key="1">
    <citation type="submission" date="2019-10" db="EMBL/GenBank/DDBJ databases">
        <authorList>
            <person name="Zhang R."/>
            <person name="Pan Y."/>
            <person name="Wang J."/>
            <person name="Ma R."/>
            <person name="Yu S."/>
        </authorList>
    </citation>
    <scope>NUCLEOTIDE SEQUENCE</scope>
    <source>
        <strain evidence="9">LA-IB0</strain>
        <tissue evidence="9">Leaf</tissue>
    </source>
</reference>
<feature type="transmembrane region" description="Helical" evidence="7">
    <location>
        <begin position="6"/>
        <end position="32"/>
    </location>
</feature>
<comment type="caution">
    <text evidence="9">The sequence shown here is derived from an EMBL/GenBank/DDBJ whole genome shotgun (WGS) entry which is preliminary data.</text>
</comment>
<name>A0AAV6WXX0_9LAMI</name>
<dbReference type="SMART" id="SM00768">
    <property type="entry name" value="X8"/>
    <property type="match status" value="1"/>
</dbReference>
<keyword evidence="4" id="KW-1015">Disulfide bond</keyword>
<dbReference type="AlphaFoldDB" id="A0AAV6WXX0"/>
<dbReference type="InterPro" id="IPR000490">
    <property type="entry name" value="Glyco_hydro_17"/>
</dbReference>
<dbReference type="InterPro" id="IPR012946">
    <property type="entry name" value="X8"/>
</dbReference>
<keyword evidence="7" id="KW-1133">Transmembrane helix</keyword>
<protein>
    <recommendedName>
        <fullName evidence="8">X8 domain-containing protein</fullName>
    </recommendedName>
</protein>
<feature type="domain" description="X8" evidence="8">
    <location>
        <begin position="370"/>
        <end position="454"/>
    </location>
</feature>
<dbReference type="InterPro" id="IPR017853">
    <property type="entry name" value="GH"/>
</dbReference>
<keyword evidence="7" id="KW-0472">Membrane</keyword>
<keyword evidence="10" id="KW-1185">Reference proteome</keyword>
<keyword evidence="3" id="KW-0378">Hydrolase</keyword>
<dbReference type="SUPFAM" id="SSF51445">
    <property type="entry name" value="(Trans)glycosidases"/>
    <property type="match status" value="1"/>
</dbReference>
<keyword evidence="2" id="KW-0732">Signal</keyword>
<evidence type="ECO:0000256" key="2">
    <source>
        <dbReference type="ARBA" id="ARBA00022729"/>
    </source>
</evidence>
<dbReference type="Pfam" id="PF00332">
    <property type="entry name" value="Glyco_hydro_17"/>
    <property type="match status" value="1"/>
</dbReference>
<dbReference type="GO" id="GO:0005975">
    <property type="term" value="P:carbohydrate metabolic process"/>
    <property type="evidence" value="ECO:0007669"/>
    <property type="project" value="InterPro"/>
</dbReference>
<dbReference type="EMBL" id="WHWC01000011">
    <property type="protein sequence ID" value="KAG8373287.1"/>
    <property type="molecule type" value="Genomic_DNA"/>
</dbReference>
<evidence type="ECO:0000256" key="6">
    <source>
        <dbReference type="RuleBase" id="RU004335"/>
    </source>
</evidence>
<dbReference type="Gene3D" id="1.20.58.1040">
    <property type="match status" value="1"/>
</dbReference>
<dbReference type="InterPro" id="IPR044965">
    <property type="entry name" value="Glyco_hydro_17_plant"/>
</dbReference>
<proteinExistence type="inferred from homology"/>
<keyword evidence="5" id="KW-0326">Glycosidase</keyword>
<dbReference type="Pfam" id="PF07983">
    <property type="entry name" value="X8"/>
    <property type="match status" value="1"/>
</dbReference>
<gene>
    <name evidence="9" type="ORF">BUALT_Bualt11G0008200</name>
</gene>
<accession>A0AAV6WXX0</accession>
<evidence type="ECO:0000256" key="4">
    <source>
        <dbReference type="ARBA" id="ARBA00023157"/>
    </source>
</evidence>
<evidence type="ECO:0000256" key="5">
    <source>
        <dbReference type="ARBA" id="ARBA00023295"/>
    </source>
</evidence>